<dbReference type="OrthoDB" id="3265906at2759"/>
<evidence type="ECO:0000313" key="8">
    <source>
        <dbReference type="Proteomes" id="UP000886653"/>
    </source>
</evidence>
<evidence type="ECO:0000256" key="6">
    <source>
        <dbReference type="SAM" id="MobiDB-lite"/>
    </source>
</evidence>
<dbReference type="PANTHER" id="PTHR43464">
    <property type="entry name" value="METHYLTRANSFERASE"/>
    <property type="match status" value="1"/>
</dbReference>
<evidence type="ECO:0000313" key="7">
    <source>
        <dbReference type="EMBL" id="KAG0144806.1"/>
    </source>
</evidence>
<feature type="region of interest" description="Disordered" evidence="6">
    <location>
        <begin position="36"/>
        <end position="61"/>
    </location>
</feature>
<proteinExistence type="inferred from homology"/>
<feature type="binding site" evidence="5">
    <location>
        <position position="132"/>
    </location>
    <ligand>
        <name>S-adenosyl-L-methionine</name>
        <dbReference type="ChEBI" id="CHEBI:59789"/>
    </ligand>
</feature>
<dbReference type="CDD" id="cd02440">
    <property type="entry name" value="AdoMet_MTases"/>
    <property type="match status" value="1"/>
</dbReference>
<feature type="binding site" evidence="5">
    <location>
        <position position="221"/>
    </location>
    <ligand>
        <name>S-adenosyl-L-methionine</name>
        <dbReference type="ChEBI" id="CHEBI:59789"/>
    </ligand>
</feature>
<comment type="subunit">
    <text evidence="5">Component of a multi-subunit COQ enzyme complex, composed of at least COQ3, COQ4, COQ5, COQ6, COQ7 and COQ9.</text>
</comment>
<keyword evidence="2 5" id="KW-0808">Transferase</keyword>
<dbReference type="HAMAP" id="MF_00472">
    <property type="entry name" value="UbiG"/>
    <property type="match status" value="1"/>
</dbReference>
<comment type="subcellular location">
    <subcellularLocation>
        <location evidence="5">Mitochondrion inner membrane</location>
        <topology evidence="5">Peripheral membrane protein</topology>
        <orientation evidence="5">Matrix side</orientation>
    </subcellularLocation>
</comment>
<dbReference type="GO" id="GO:0010420">
    <property type="term" value="F:polyprenyldihydroxybenzoate methyltransferase activity"/>
    <property type="evidence" value="ECO:0007669"/>
    <property type="project" value="UniProtKB-UniRule"/>
</dbReference>
<dbReference type="GO" id="GO:0061542">
    <property type="term" value="F:3-demethylubiquinol 3-O-methyltransferase activity"/>
    <property type="evidence" value="ECO:0007669"/>
    <property type="project" value="UniProtKB-UniRule"/>
</dbReference>
<feature type="binding site" evidence="5">
    <location>
        <position position="94"/>
    </location>
    <ligand>
        <name>S-adenosyl-L-methionine</name>
        <dbReference type="ChEBI" id="CHEBI:59789"/>
    </ligand>
</feature>
<dbReference type="PANTHER" id="PTHR43464:SF19">
    <property type="entry name" value="UBIQUINONE BIOSYNTHESIS O-METHYLTRANSFERASE, MITOCHONDRIAL"/>
    <property type="match status" value="1"/>
</dbReference>
<comment type="catalytic activity">
    <reaction evidence="5">
        <text>a 3,4-dihydroxy-5-(all-trans-polyprenyl)benzoate + S-adenosyl-L-methionine = a 4-hydroxy-3-methoxy-5-(all-trans-polyprenyl)benzoate + S-adenosyl-L-homocysteine + H(+)</text>
        <dbReference type="Rhea" id="RHEA:44452"/>
        <dbReference type="Rhea" id="RHEA-COMP:10930"/>
        <dbReference type="Rhea" id="RHEA-COMP:10931"/>
        <dbReference type="ChEBI" id="CHEBI:15378"/>
        <dbReference type="ChEBI" id="CHEBI:57856"/>
        <dbReference type="ChEBI" id="CHEBI:59789"/>
        <dbReference type="ChEBI" id="CHEBI:64694"/>
        <dbReference type="ChEBI" id="CHEBI:84443"/>
        <dbReference type="EC" id="2.1.1.114"/>
    </reaction>
</comment>
<comment type="catalytic activity">
    <reaction evidence="5">
        <text>a 3-demethylubiquinone + S-adenosyl-L-methionine = a ubiquinone + S-adenosyl-L-homocysteine</text>
        <dbReference type="Rhea" id="RHEA:81215"/>
        <dbReference type="Rhea" id="RHEA-COMP:9565"/>
        <dbReference type="Rhea" id="RHEA-COMP:19654"/>
        <dbReference type="ChEBI" id="CHEBI:16389"/>
        <dbReference type="ChEBI" id="CHEBI:57856"/>
        <dbReference type="ChEBI" id="CHEBI:59789"/>
        <dbReference type="ChEBI" id="CHEBI:231825"/>
    </reaction>
</comment>
<keyword evidence="5" id="KW-0472">Membrane</keyword>
<keyword evidence="4 5" id="KW-0949">S-adenosyl-L-methionine</keyword>
<dbReference type="EC" id="2.1.1.-" evidence="5"/>
<protein>
    <recommendedName>
        <fullName evidence="5">Ubiquinone biosynthesis O-methyltransferase, mitochondrial</fullName>
    </recommendedName>
    <alternativeName>
        <fullName evidence="5">3-demethylubiquinol 3-O-methyltransferase</fullName>
        <ecNumber evidence="5">2.1.1.64</ecNumber>
    </alternativeName>
    <alternativeName>
        <fullName evidence="5">3-demethylubiquinone 3-O-methyltransferase</fullName>
        <ecNumber evidence="5">2.1.1.-</ecNumber>
    </alternativeName>
    <alternativeName>
        <fullName evidence="5">Polyprenyldihydroxybenzoate methyltransferase</fullName>
        <ecNumber evidence="5">2.1.1.114</ecNumber>
    </alternativeName>
</protein>
<keyword evidence="1 5" id="KW-0489">Methyltransferase</keyword>
<dbReference type="InterPro" id="IPR029063">
    <property type="entry name" value="SAM-dependent_MTases_sf"/>
</dbReference>
<keyword evidence="5" id="KW-0496">Mitochondrion</keyword>
<organism evidence="7 8">
    <name type="scientific">Cronartium quercuum f. sp. fusiforme G11</name>
    <dbReference type="NCBI Taxonomy" id="708437"/>
    <lineage>
        <taxon>Eukaryota</taxon>
        <taxon>Fungi</taxon>
        <taxon>Dikarya</taxon>
        <taxon>Basidiomycota</taxon>
        <taxon>Pucciniomycotina</taxon>
        <taxon>Pucciniomycetes</taxon>
        <taxon>Pucciniales</taxon>
        <taxon>Coleosporiaceae</taxon>
        <taxon>Cronartium</taxon>
    </lineage>
</organism>
<dbReference type="Pfam" id="PF13489">
    <property type="entry name" value="Methyltransf_23"/>
    <property type="match status" value="1"/>
</dbReference>
<dbReference type="GO" id="GO:0046872">
    <property type="term" value="F:metal ion binding"/>
    <property type="evidence" value="ECO:0007669"/>
    <property type="project" value="UniProtKB-KW"/>
</dbReference>
<comment type="catalytic activity">
    <reaction evidence="5">
        <text>a 3-demethylubiquinol + S-adenosyl-L-methionine = a ubiquinol + S-adenosyl-L-homocysteine + H(+)</text>
        <dbReference type="Rhea" id="RHEA:44380"/>
        <dbReference type="Rhea" id="RHEA-COMP:9566"/>
        <dbReference type="Rhea" id="RHEA-COMP:10914"/>
        <dbReference type="ChEBI" id="CHEBI:15378"/>
        <dbReference type="ChEBI" id="CHEBI:17976"/>
        <dbReference type="ChEBI" id="CHEBI:57856"/>
        <dbReference type="ChEBI" id="CHEBI:59789"/>
        <dbReference type="ChEBI" id="CHEBI:84422"/>
        <dbReference type="EC" id="2.1.1.64"/>
    </reaction>
</comment>
<evidence type="ECO:0000256" key="4">
    <source>
        <dbReference type="ARBA" id="ARBA00022691"/>
    </source>
</evidence>
<name>A0A9P6NDM7_9BASI</name>
<evidence type="ECO:0000256" key="2">
    <source>
        <dbReference type="ARBA" id="ARBA00022679"/>
    </source>
</evidence>
<keyword evidence="8" id="KW-1185">Reference proteome</keyword>
<keyword evidence="5" id="KW-0460">Magnesium</keyword>
<keyword evidence="5" id="KW-0999">Mitochondrion inner membrane</keyword>
<feature type="binding site" evidence="5">
    <location>
        <position position="222"/>
    </location>
    <ligand>
        <name>Mg(2+)</name>
        <dbReference type="ChEBI" id="CHEBI:18420"/>
    </ligand>
</feature>
<evidence type="ECO:0000256" key="3">
    <source>
        <dbReference type="ARBA" id="ARBA00022688"/>
    </source>
</evidence>
<comment type="function">
    <text evidence="5">O-methyltransferase required for two non-consecutive steps during ubiquinone biosynthesis. Catalyzes the 2 O-methylation of 3,4-dihydroxy-5-(all-trans-polyprenyl)benzoic acid into 4-hydroxy-3-methoxy-5-(all-trans-polyprenyl)benzoic acid. Also catalyzes the last step of ubiquinone biosynthesis by mediating methylation of 3-demethylubiquinone into ubiquinone. Also able to mediate the methylation of 3-demethylubiquinol into ubiquinol.</text>
</comment>
<dbReference type="EC" id="2.1.1.64" evidence="5"/>
<feature type="binding site" evidence="5">
    <location>
        <position position="226"/>
    </location>
    <ligand>
        <name>Mg(2+)</name>
        <dbReference type="ChEBI" id="CHEBI:18420"/>
    </ligand>
</feature>
<sequence>MRPVFRALPRCLFQLPASQSHTARRTAAIVHQLHSTAPADDADAPARLPSSASFRPAPTPTVSSEEIEHFNGLGSTWWDESGGFGLLHRMNPVRTQFIRERILWDVTPNAPAPKITLPGHRFLTGKSVLDVGCGGGIFSEVLARLGGDVLGIDAAAGSIQAASAHASLDPKLNFQSMSEEAEEDAQDRVLPPSRLRYRHCSVEDLLKEGHHHERYDLVCAMEVIEHVEDPHAFLTGLAQLTKPGGHVALSTISRTPLARFLTITLAESGLPLIGMVPPGTHTYDKFIKPEQLTEFFRSELGWARSLERSELETRGSFYEPFTGNWVLFPREAKWGEWVSYFFGVKKPL</sequence>
<dbReference type="Gene3D" id="3.40.50.150">
    <property type="entry name" value="Vaccinia Virus protein VP39"/>
    <property type="match status" value="1"/>
</dbReference>
<comment type="pathway">
    <text evidence="5">Cofactor biosynthesis; ubiquinone biosynthesis.</text>
</comment>
<dbReference type="SUPFAM" id="SSF53335">
    <property type="entry name" value="S-adenosyl-L-methionine-dependent methyltransferases"/>
    <property type="match status" value="1"/>
</dbReference>
<dbReference type="InterPro" id="IPR010233">
    <property type="entry name" value="UbiG_MeTrfase"/>
</dbReference>
<comment type="similarity">
    <text evidence="5">Belongs to the class I-like SAM-binding methyltransferase superfamily. UbiG/COQ3 family.</text>
</comment>
<keyword evidence="5" id="KW-0479">Metal-binding</keyword>
<accession>A0A9P6NDM7</accession>
<evidence type="ECO:0000256" key="5">
    <source>
        <dbReference type="HAMAP-Rule" id="MF_03190"/>
    </source>
</evidence>
<dbReference type="NCBIfam" id="TIGR01983">
    <property type="entry name" value="UbiG"/>
    <property type="match status" value="1"/>
</dbReference>
<gene>
    <name evidence="5" type="primary">COQ3</name>
    <name evidence="7" type="ORF">CROQUDRAFT_672136</name>
</gene>
<dbReference type="GO" id="GO:0031314">
    <property type="term" value="C:extrinsic component of mitochondrial inner membrane"/>
    <property type="evidence" value="ECO:0007669"/>
    <property type="project" value="UniProtKB-UniRule"/>
</dbReference>
<feature type="binding site" evidence="5">
    <location>
        <position position="225"/>
    </location>
    <ligand>
        <name>Mg(2+)</name>
        <dbReference type="ChEBI" id="CHEBI:18420"/>
    </ligand>
</feature>
<dbReference type="Proteomes" id="UP000886653">
    <property type="component" value="Unassembled WGS sequence"/>
</dbReference>
<dbReference type="GO" id="GO:0032259">
    <property type="term" value="P:methylation"/>
    <property type="evidence" value="ECO:0007669"/>
    <property type="project" value="UniProtKB-KW"/>
</dbReference>
<dbReference type="AlphaFoldDB" id="A0A9P6NDM7"/>
<keyword evidence="3 5" id="KW-0831">Ubiquinone biosynthesis</keyword>
<comment type="caution">
    <text evidence="7">The sequence shown here is derived from an EMBL/GenBank/DDBJ whole genome shotgun (WGS) entry which is preliminary data.</text>
</comment>
<evidence type="ECO:0000256" key="1">
    <source>
        <dbReference type="ARBA" id="ARBA00022603"/>
    </source>
</evidence>
<dbReference type="EMBL" id="MU167288">
    <property type="protein sequence ID" value="KAG0144806.1"/>
    <property type="molecule type" value="Genomic_DNA"/>
</dbReference>
<dbReference type="EC" id="2.1.1.114" evidence="5"/>
<reference evidence="7" key="1">
    <citation type="submission" date="2013-11" db="EMBL/GenBank/DDBJ databases">
        <title>Genome sequence of the fusiform rust pathogen reveals effectors for host alternation and coevolution with pine.</title>
        <authorList>
            <consortium name="DOE Joint Genome Institute"/>
            <person name="Smith K."/>
            <person name="Pendleton A."/>
            <person name="Kubisiak T."/>
            <person name="Anderson C."/>
            <person name="Salamov A."/>
            <person name="Aerts A."/>
            <person name="Riley R."/>
            <person name="Clum A."/>
            <person name="Lindquist E."/>
            <person name="Ence D."/>
            <person name="Campbell M."/>
            <person name="Kronenberg Z."/>
            <person name="Feau N."/>
            <person name="Dhillon B."/>
            <person name="Hamelin R."/>
            <person name="Burleigh J."/>
            <person name="Smith J."/>
            <person name="Yandell M."/>
            <person name="Nelson C."/>
            <person name="Grigoriev I."/>
            <person name="Davis J."/>
        </authorList>
    </citation>
    <scope>NUCLEOTIDE SEQUENCE</scope>
    <source>
        <strain evidence="7">G11</strain>
    </source>
</reference>
<feature type="binding site" evidence="5">
    <location>
        <position position="153"/>
    </location>
    <ligand>
        <name>S-adenosyl-L-methionine</name>
        <dbReference type="ChEBI" id="CHEBI:59789"/>
    </ligand>
</feature>
<comment type="cofactor">
    <cofactor evidence="5">
        <name>Mg(2+)</name>
        <dbReference type="ChEBI" id="CHEBI:18420"/>
    </cofactor>
</comment>